<sequence>MLNNRSRSRPTDIIITPATIDATAWRAPRPATPAVPNFSKKTIKHRTVKSSTIPENDEDRSSTIASPAAPRLPPVSYWSPDTISPFSPLPSAFLKSSRTFSPVSPMMVDKPLRSSSTIFSPTFMNPRTPPMPPSLLLSLCPPSPYYAAYMSQVGHVNMGRRHSIASVKYNTGQDDVTSQVRRFSLAAARAIEKVDRQGPASGTWSVVESLSSKQLREKPGKEQLRKAGRRRWTKYIGLKDSKDGSPLGA</sequence>
<dbReference type="AlphaFoldDB" id="A0A6A5Z0Z1"/>
<feature type="region of interest" description="Disordered" evidence="1">
    <location>
        <begin position="209"/>
        <end position="229"/>
    </location>
</feature>
<dbReference type="EMBL" id="ML977329">
    <property type="protein sequence ID" value="KAF2113092.1"/>
    <property type="molecule type" value="Genomic_DNA"/>
</dbReference>
<evidence type="ECO:0000313" key="3">
    <source>
        <dbReference type="Proteomes" id="UP000799770"/>
    </source>
</evidence>
<dbReference type="Proteomes" id="UP000799770">
    <property type="component" value="Unassembled WGS sequence"/>
</dbReference>
<evidence type="ECO:0000256" key="1">
    <source>
        <dbReference type="SAM" id="MobiDB-lite"/>
    </source>
</evidence>
<proteinExistence type="predicted"/>
<gene>
    <name evidence="2" type="ORF">BDV96DRAFT_663981</name>
</gene>
<keyword evidence="3" id="KW-1185">Reference proteome</keyword>
<reference evidence="2" key="1">
    <citation type="journal article" date="2020" name="Stud. Mycol.">
        <title>101 Dothideomycetes genomes: a test case for predicting lifestyles and emergence of pathogens.</title>
        <authorList>
            <person name="Haridas S."/>
            <person name="Albert R."/>
            <person name="Binder M."/>
            <person name="Bloem J."/>
            <person name="Labutti K."/>
            <person name="Salamov A."/>
            <person name="Andreopoulos B."/>
            <person name="Baker S."/>
            <person name="Barry K."/>
            <person name="Bills G."/>
            <person name="Bluhm B."/>
            <person name="Cannon C."/>
            <person name="Castanera R."/>
            <person name="Culley D."/>
            <person name="Daum C."/>
            <person name="Ezra D."/>
            <person name="Gonzalez J."/>
            <person name="Henrissat B."/>
            <person name="Kuo A."/>
            <person name="Liang C."/>
            <person name="Lipzen A."/>
            <person name="Lutzoni F."/>
            <person name="Magnuson J."/>
            <person name="Mondo S."/>
            <person name="Nolan M."/>
            <person name="Ohm R."/>
            <person name="Pangilinan J."/>
            <person name="Park H.-J."/>
            <person name="Ramirez L."/>
            <person name="Alfaro M."/>
            <person name="Sun H."/>
            <person name="Tritt A."/>
            <person name="Yoshinaga Y."/>
            <person name="Zwiers L.-H."/>
            <person name="Turgeon B."/>
            <person name="Goodwin S."/>
            <person name="Spatafora J."/>
            <person name="Crous P."/>
            <person name="Grigoriev I."/>
        </authorList>
    </citation>
    <scope>NUCLEOTIDE SEQUENCE</scope>
    <source>
        <strain evidence="2">CBS 627.86</strain>
    </source>
</reference>
<feature type="compositionally biased region" description="Low complexity" evidence="1">
    <location>
        <begin position="27"/>
        <end position="36"/>
    </location>
</feature>
<evidence type="ECO:0000313" key="2">
    <source>
        <dbReference type="EMBL" id="KAF2113092.1"/>
    </source>
</evidence>
<organism evidence="2 3">
    <name type="scientific">Lophiotrema nucula</name>
    <dbReference type="NCBI Taxonomy" id="690887"/>
    <lineage>
        <taxon>Eukaryota</taxon>
        <taxon>Fungi</taxon>
        <taxon>Dikarya</taxon>
        <taxon>Ascomycota</taxon>
        <taxon>Pezizomycotina</taxon>
        <taxon>Dothideomycetes</taxon>
        <taxon>Pleosporomycetidae</taxon>
        <taxon>Pleosporales</taxon>
        <taxon>Lophiotremataceae</taxon>
        <taxon>Lophiotrema</taxon>
    </lineage>
</organism>
<name>A0A6A5Z0Z1_9PLEO</name>
<protein>
    <submittedName>
        <fullName evidence="2">Uncharacterized protein</fullName>
    </submittedName>
</protein>
<feature type="region of interest" description="Disordered" evidence="1">
    <location>
        <begin position="27"/>
        <end position="68"/>
    </location>
</feature>
<accession>A0A6A5Z0Z1</accession>
<feature type="compositionally biased region" description="Basic and acidic residues" evidence="1">
    <location>
        <begin position="214"/>
        <end position="225"/>
    </location>
</feature>